<evidence type="ECO:0000256" key="1">
    <source>
        <dbReference type="SAM" id="MobiDB-lite"/>
    </source>
</evidence>
<sequence>MTKLSLFVSLCSAALPAAVLFACATDNGDSVHGPQFGPPPERTDGSAPDRPASDEEGGPTTNPEAGPDADGSTTPACTSGTVAVLAGSDGALTGAVQVNGGAWSGAAIAGGAAKSVPSLVAFGTGFLGLTRGPSDALQSVTYGASWSAATAVGALTTIGSPALTVRGASAQGVYLSGAPDTNKFFRIENTGASWSSADPVSASGSPSFGPSAASAAAAGTDLVIAQDGDDSKLYTQVWNGAWAPAAPIADPVLTLKTAPPALVSTLGKFDLVLLYSEQKAPNVIGFATRDAATKQWSNGSVTQGTAQTGEPMSVARISPTLLLVTFRGNNGRPYTMTGTLGATSIAWSVPVPLLADTSTVDSVPAVAKGV</sequence>
<reference evidence="2" key="1">
    <citation type="journal article" date="2014" name="Front. Microbiol.">
        <title>High frequency of phylogenetically diverse reductive dehalogenase-homologous genes in deep subseafloor sedimentary metagenomes.</title>
        <authorList>
            <person name="Kawai M."/>
            <person name="Futagami T."/>
            <person name="Toyoda A."/>
            <person name="Takaki Y."/>
            <person name="Nishi S."/>
            <person name="Hori S."/>
            <person name="Arai W."/>
            <person name="Tsubouchi T."/>
            <person name="Morono Y."/>
            <person name="Uchiyama I."/>
            <person name="Ito T."/>
            <person name="Fujiyama A."/>
            <person name="Inagaki F."/>
            <person name="Takami H."/>
        </authorList>
    </citation>
    <scope>NUCLEOTIDE SEQUENCE</scope>
    <source>
        <strain evidence="2">Expedition CK06-06</strain>
    </source>
</reference>
<name>X1GPK3_9ZZZZ</name>
<proteinExistence type="predicted"/>
<dbReference type="PROSITE" id="PS51257">
    <property type="entry name" value="PROKAR_LIPOPROTEIN"/>
    <property type="match status" value="1"/>
</dbReference>
<evidence type="ECO:0000313" key="2">
    <source>
        <dbReference type="EMBL" id="GAH43519.1"/>
    </source>
</evidence>
<gene>
    <name evidence="2" type="ORF">S03H2_11680</name>
</gene>
<feature type="region of interest" description="Disordered" evidence="1">
    <location>
        <begin position="31"/>
        <end position="77"/>
    </location>
</feature>
<feature type="non-terminal residue" evidence="2">
    <location>
        <position position="370"/>
    </location>
</feature>
<accession>X1GPK3</accession>
<protein>
    <submittedName>
        <fullName evidence="2">Uncharacterized protein</fullName>
    </submittedName>
</protein>
<comment type="caution">
    <text evidence="2">The sequence shown here is derived from an EMBL/GenBank/DDBJ whole genome shotgun (WGS) entry which is preliminary data.</text>
</comment>
<dbReference type="EMBL" id="BARU01005951">
    <property type="protein sequence ID" value="GAH43519.1"/>
    <property type="molecule type" value="Genomic_DNA"/>
</dbReference>
<dbReference type="SUPFAM" id="SSF89372">
    <property type="entry name" value="Fucose-specific lectin"/>
    <property type="match status" value="1"/>
</dbReference>
<organism evidence="2">
    <name type="scientific">marine sediment metagenome</name>
    <dbReference type="NCBI Taxonomy" id="412755"/>
    <lineage>
        <taxon>unclassified sequences</taxon>
        <taxon>metagenomes</taxon>
        <taxon>ecological metagenomes</taxon>
    </lineage>
</organism>
<dbReference type="AlphaFoldDB" id="X1GPK3"/>